<evidence type="ECO:0000256" key="1">
    <source>
        <dbReference type="ARBA" id="ARBA00022723"/>
    </source>
</evidence>
<dbReference type="InterPro" id="IPR036226">
    <property type="entry name" value="LipOase_C_sf"/>
</dbReference>
<protein>
    <submittedName>
        <fullName evidence="7">Arachidonate 5-lipoxygenase-like</fullName>
    </submittedName>
</protein>
<evidence type="ECO:0000259" key="5">
    <source>
        <dbReference type="PROSITE" id="PS51393"/>
    </source>
</evidence>
<evidence type="ECO:0000313" key="6">
    <source>
        <dbReference type="Proteomes" id="UP000515163"/>
    </source>
</evidence>
<dbReference type="Gene3D" id="1.20.245.10">
    <property type="entry name" value="Lipoxygenase-1, Domain 5"/>
    <property type="match status" value="1"/>
</dbReference>
<dbReference type="KEGG" id="aten:116304967"/>
<keyword evidence="3" id="KW-0560">Oxidoreductase</keyword>
<accession>A0A6P8IUB4</accession>
<organism evidence="6 7">
    <name type="scientific">Actinia tenebrosa</name>
    <name type="common">Australian red waratah sea anemone</name>
    <dbReference type="NCBI Taxonomy" id="6105"/>
    <lineage>
        <taxon>Eukaryota</taxon>
        <taxon>Metazoa</taxon>
        <taxon>Cnidaria</taxon>
        <taxon>Anthozoa</taxon>
        <taxon>Hexacorallia</taxon>
        <taxon>Actiniaria</taxon>
        <taxon>Actiniidae</taxon>
        <taxon>Actinia</taxon>
    </lineage>
</organism>
<dbReference type="OrthoDB" id="407298at2759"/>
<dbReference type="Gene3D" id="3.10.450.60">
    <property type="match status" value="1"/>
</dbReference>
<dbReference type="AlphaFoldDB" id="A0A6P8IUB4"/>
<dbReference type="Proteomes" id="UP000515163">
    <property type="component" value="Unplaced"/>
</dbReference>
<proteinExistence type="predicted"/>
<keyword evidence="6" id="KW-1185">Reference proteome</keyword>
<dbReference type="Pfam" id="PF00305">
    <property type="entry name" value="Lipoxygenase"/>
    <property type="match status" value="1"/>
</dbReference>
<dbReference type="RefSeq" id="XP_031570634.1">
    <property type="nucleotide sequence ID" value="XM_031714774.1"/>
</dbReference>
<feature type="signal peptide" evidence="4">
    <location>
        <begin position="1"/>
        <end position="21"/>
    </location>
</feature>
<gene>
    <name evidence="7" type="primary">LOC116304967</name>
</gene>
<name>A0A6P8IUB4_ACTTE</name>
<sequence>MKIWLLLVVLSFALLDSCCQAGLCPISLPQNVPWYSPCKSFRGTSLFTQRVHYGIEKPTESMPFARLKHGIVSLTAILIKDPFLKFHADKWRGLAVFNEAARSSYMLSKVFAPTIPTMNEFSIIAEHFKRKPKLLLHGYAKIPSDQEPFDKSKTDWMSDQHFAEQRLAGTNPMNLNKITFSGEVGVNWNELKSTLNEKFEWESVVSKALNGMPFDTAIEEGHLYVLHHPYGDDLMTMADEVDKDPKRKMWEFMSPIALFASVPSKNSSSEARLLPVAIQMDHEQSSPVYTPNDGDLWTLAKLNVQLTDFEVSQIVEHLSKVHFIAEGLCVSVERQLSYQHPLYVIMRYHCRGVLVANTYGGPILLADDQKLDNLFPYGYKGSNELVAKTAKMFEWSDIKLENNIKRRGVDDTRRLPYYPFRDDGAEIEKAIRLMITDYVNAYYPRDRDVKRDIEVQDFASEVSDEGRISKVMLRGFPATIDTKEQLVDTFTQIIWLMTGQHASVNYPMIDYVTYVPNTPLKLYDSERIPNTTFGPERLPNRAQSASQASFGASLATYREDSLFDYGKYLKDGKGRKVVSRYYNYLKDVVDPLLEMRNHKRLVEGHLTYPYMQPRWVPNGIQT</sequence>
<evidence type="ECO:0000313" key="7">
    <source>
        <dbReference type="RefSeq" id="XP_031570634.1"/>
    </source>
</evidence>
<evidence type="ECO:0000256" key="2">
    <source>
        <dbReference type="ARBA" id="ARBA00022964"/>
    </source>
</evidence>
<feature type="chain" id="PRO_5027695343" evidence="4">
    <location>
        <begin position="22"/>
        <end position="622"/>
    </location>
</feature>
<keyword evidence="2" id="KW-0223">Dioxygenase</keyword>
<keyword evidence="1" id="KW-0479">Metal-binding</keyword>
<dbReference type="GO" id="GO:0046872">
    <property type="term" value="F:metal ion binding"/>
    <property type="evidence" value="ECO:0007669"/>
    <property type="project" value="UniProtKB-KW"/>
</dbReference>
<dbReference type="PANTHER" id="PTHR11771">
    <property type="entry name" value="LIPOXYGENASE"/>
    <property type="match status" value="1"/>
</dbReference>
<dbReference type="GeneID" id="116304967"/>
<evidence type="ECO:0000256" key="4">
    <source>
        <dbReference type="SAM" id="SignalP"/>
    </source>
</evidence>
<evidence type="ECO:0000256" key="3">
    <source>
        <dbReference type="ARBA" id="ARBA00023002"/>
    </source>
</evidence>
<feature type="domain" description="Lipoxygenase" evidence="5">
    <location>
        <begin position="127"/>
        <end position="622"/>
    </location>
</feature>
<dbReference type="PROSITE" id="PS51393">
    <property type="entry name" value="LIPOXYGENASE_3"/>
    <property type="match status" value="1"/>
</dbReference>
<dbReference type="InterPro" id="IPR000907">
    <property type="entry name" value="LipOase"/>
</dbReference>
<reference evidence="7" key="1">
    <citation type="submission" date="2025-08" db="UniProtKB">
        <authorList>
            <consortium name="RefSeq"/>
        </authorList>
    </citation>
    <scope>IDENTIFICATION</scope>
    <source>
        <tissue evidence="7">Tentacle</tissue>
    </source>
</reference>
<dbReference type="InterPro" id="IPR013819">
    <property type="entry name" value="LipOase_C"/>
</dbReference>
<keyword evidence="4" id="KW-0732">Signal</keyword>
<dbReference type="GO" id="GO:0016702">
    <property type="term" value="F:oxidoreductase activity, acting on single donors with incorporation of molecular oxygen, incorporation of two atoms of oxygen"/>
    <property type="evidence" value="ECO:0007669"/>
    <property type="project" value="InterPro"/>
</dbReference>
<dbReference type="SUPFAM" id="SSF48484">
    <property type="entry name" value="Lipoxigenase"/>
    <property type="match status" value="1"/>
</dbReference>
<dbReference type="GO" id="GO:0034440">
    <property type="term" value="P:lipid oxidation"/>
    <property type="evidence" value="ECO:0007669"/>
    <property type="project" value="InterPro"/>
</dbReference>
<dbReference type="InParanoid" id="A0A6P8IUB4"/>